<accession>A0AAU9TKH5</accession>
<dbReference type="Proteomes" id="UP001153954">
    <property type="component" value="Unassembled WGS sequence"/>
</dbReference>
<comment type="caution">
    <text evidence="2">The sequence shown here is derived from an EMBL/GenBank/DDBJ whole genome shotgun (WGS) entry which is preliminary data.</text>
</comment>
<sequence>MIEIDDEFNDPIKLFDLEPNSVFYCTVRKEVIIEDFNQDENTEYESILCSHKSNSSMLPVAFYDIDSNVDLLKRCRPLSIKLVDCNKFPWYYKRRSNLNKYNIYNSKSYSQEPDCIEIISSDESEYYETVIERTVSKDITDINNEFNKSRSINDTSILQNKSNNSHKKYEINSSKYNNDKNEKYDIMLERNNAEDDIDKNINRTHLVSDSIWISEKRPKKNKRRIDEGYDIRIKNNTDFKRSNEIVGLKVTQKNMTDTKLGKRRRDSQIYIQNDLEETYIDKINTYARLIDKAYKNLQTKEPLVCNTYIHTYDDAAKFSKDQNINKSKLLMTNKTETMKSKNDKYDSSMKVKDNSSILHNLRYEDEEKGDKSGNEVSNKKKTKRDFTKVSKLIHNNGSCSPFISYPSHMNKSNSPNKIKITPDTPLSSAFKKTIKDIRKECKRNVCTNQFYSANRVIPHYHNEITQRTKIIKSSVEPVNISKKSNEQEAMQIHNEEDTQENDCFKNQSLIKENRLIEDFSNTVNNNHKKSIANQIPFTNSLIPNMCTDSSITQFHFNQESHKGNMYKEKLNQRVGIPYDSVSSLEETNGSKCNSPVINRIPVILGQKPQSPCYKTTSTFPIQSIISNRGHFQSSNLNANSHDYNEIPVPYTQNFIYDSVYPNYDNNNFFNPDNNLSSTPTLQTPVDFYKYNPSLYSNRQALATTNRLPHHQIDNAQILNTTNINNPYINHNVNTLNIDYEKSLTSKFNKQLLATENLNQKESKIALSNQNNDTREASTSDNKYLSLKQLLKQTPLNVNKSISKNVEINQQIDKNYYNSIQLNKKNGSRTITNRNITLISDSNFKNDEEKVIAALVATGYMRQKAMKKEENNKSNIGGKVNVYGGKHSNITHSLERSLLNVNKPDIKNTENDRVGQNINSSFIGNVLDKSYSPPINEIPTHHKTFELQARVKLYDLERDAQVEPQRYVIGESTSIQNSRKRKLSNEERLLRKISISEYRQRQCSMKSNNLEDKNL</sequence>
<name>A0AAU9TKH5_EUPED</name>
<feature type="compositionally biased region" description="Basic and acidic residues" evidence="1">
    <location>
        <begin position="361"/>
        <end position="373"/>
    </location>
</feature>
<proteinExistence type="predicted"/>
<gene>
    <name evidence="2" type="ORF">EEDITHA_LOCUS3490</name>
</gene>
<organism evidence="2 3">
    <name type="scientific">Euphydryas editha</name>
    <name type="common">Edith's checkerspot</name>
    <dbReference type="NCBI Taxonomy" id="104508"/>
    <lineage>
        <taxon>Eukaryota</taxon>
        <taxon>Metazoa</taxon>
        <taxon>Ecdysozoa</taxon>
        <taxon>Arthropoda</taxon>
        <taxon>Hexapoda</taxon>
        <taxon>Insecta</taxon>
        <taxon>Pterygota</taxon>
        <taxon>Neoptera</taxon>
        <taxon>Endopterygota</taxon>
        <taxon>Lepidoptera</taxon>
        <taxon>Glossata</taxon>
        <taxon>Ditrysia</taxon>
        <taxon>Papilionoidea</taxon>
        <taxon>Nymphalidae</taxon>
        <taxon>Nymphalinae</taxon>
        <taxon>Euphydryas</taxon>
    </lineage>
</organism>
<evidence type="ECO:0000313" key="2">
    <source>
        <dbReference type="EMBL" id="CAH2087203.1"/>
    </source>
</evidence>
<dbReference type="AlphaFoldDB" id="A0AAU9TKH5"/>
<dbReference type="EMBL" id="CAKOGL010000006">
    <property type="protein sequence ID" value="CAH2087203.1"/>
    <property type="molecule type" value="Genomic_DNA"/>
</dbReference>
<evidence type="ECO:0000313" key="3">
    <source>
        <dbReference type="Proteomes" id="UP001153954"/>
    </source>
</evidence>
<keyword evidence="3" id="KW-1185">Reference proteome</keyword>
<reference evidence="2" key="1">
    <citation type="submission" date="2022-03" db="EMBL/GenBank/DDBJ databases">
        <authorList>
            <person name="Tunstrom K."/>
        </authorList>
    </citation>
    <scope>NUCLEOTIDE SEQUENCE</scope>
</reference>
<feature type="region of interest" description="Disordered" evidence="1">
    <location>
        <begin position="356"/>
        <end position="385"/>
    </location>
</feature>
<protein>
    <submittedName>
        <fullName evidence="2">Uncharacterized protein</fullName>
    </submittedName>
</protein>
<evidence type="ECO:0000256" key="1">
    <source>
        <dbReference type="SAM" id="MobiDB-lite"/>
    </source>
</evidence>